<organism evidence="8 9">
    <name type="scientific">Muribaculum gordoncarteri</name>
    <dbReference type="NCBI Taxonomy" id="2530390"/>
    <lineage>
        <taxon>Bacteria</taxon>
        <taxon>Pseudomonadati</taxon>
        <taxon>Bacteroidota</taxon>
        <taxon>Bacteroidia</taxon>
        <taxon>Bacteroidales</taxon>
        <taxon>Muribaculaceae</taxon>
        <taxon>Muribaculum</taxon>
    </lineage>
</organism>
<feature type="transmembrane region" description="Helical" evidence="7">
    <location>
        <begin position="169"/>
        <end position="189"/>
    </location>
</feature>
<evidence type="ECO:0000313" key="9">
    <source>
        <dbReference type="Proteomes" id="UP000297031"/>
    </source>
</evidence>
<dbReference type="PANTHER" id="PTHR42925">
    <property type="entry name" value="MULTIDRUG AND TOXIN EFFLUX PROTEIN MATE FAMILY"/>
    <property type="match status" value="1"/>
</dbReference>
<dbReference type="GO" id="GO:0015297">
    <property type="term" value="F:antiporter activity"/>
    <property type="evidence" value="ECO:0007669"/>
    <property type="project" value="InterPro"/>
</dbReference>
<feature type="transmembrane region" description="Helical" evidence="7">
    <location>
        <begin position="54"/>
        <end position="77"/>
    </location>
</feature>
<reference evidence="8 9" key="1">
    <citation type="submission" date="2019-02" db="EMBL/GenBank/DDBJ databases">
        <title>Isolation and identification of novel species under the genus Muribaculum.</title>
        <authorList>
            <person name="Miyake S."/>
            <person name="Ding Y."/>
            <person name="Low A."/>
            <person name="Soh M."/>
            <person name="Seedorf H."/>
        </authorList>
    </citation>
    <scope>NUCLEOTIDE SEQUENCE [LARGE SCALE GENOMIC DNA]</scope>
    <source>
        <strain evidence="8 9">TLL-A4</strain>
    </source>
</reference>
<dbReference type="GO" id="GO:0042910">
    <property type="term" value="F:xenobiotic transmembrane transporter activity"/>
    <property type="evidence" value="ECO:0007669"/>
    <property type="project" value="InterPro"/>
</dbReference>
<dbReference type="OrthoDB" id="9780160at2"/>
<feature type="transmembrane region" description="Helical" evidence="7">
    <location>
        <begin position="98"/>
        <end position="119"/>
    </location>
</feature>
<dbReference type="EMBL" id="CP039393">
    <property type="protein sequence ID" value="QCD35879.1"/>
    <property type="molecule type" value="Genomic_DNA"/>
</dbReference>
<evidence type="ECO:0000256" key="5">
    <source>
        <dbReference type="ARBA" id="ARBA00022989"/>
    </source>
</evidence>
<dbReference type="Proteomes" id="UP000297031">
    <property type="component" value="Chromosome"/>
</dbReference>
<evidence type="ECO:0000256" key="7">
    <source>
        <dbReference type="SAM" id="Phobius"/>
    </source>
</evidence>
<evidence type="ECO:0000256" key="4">
    <source>
        <dbReference type="ARBA" id="ARBA00022692"/>
    </source>
</evidence>
<proteinExistence type="predicted"/>
<evidence type="ECO:0000256" key="1">
    <source>
        <dbReference type="ARBA" id="ARBA00004651"/>
    </source>
</evidence>
<feature type="transmembrane region" description="Helical" evidence="7">
    <location>
        <begin position="266"/>
        <end position="286"/>
    </location>
</feature>
<dbReference type="PIRSF" id="PIRSF006603">
    <property type="entry name" value="DinF"/>
    <property type="match status" value="1"/>
</dbReference>
<feature type="transmembrane region" description="Helical" evidence="7">
    <location>
        <begin position="292"/>
        <end position="315"/>
    </location>
</feature>
<gene>
    <name evidence="8" type="ORF">E7746_08305</name>
</gene>
<dbReference type="NCBIfam" id="TIGR00797">
    <property type="entry name" value="matE"/>
    <property type="match status" value="1"/>
</dbReference>
<keyword evidence="5 7" id="KW-1133">Transmembrane helix</keyword>
<dbReference type="RefSeq" id="WP_136410525.1">
    <property type="nucleotide sequence ID" value="NZ_CP039393.1"/>
</dbReference>
<dbReference type="CDD" id="cd13134">
    <property type="entry name" value="MATE_like_8"/>
    <property type="match status" value="1"/>
</dbReference>
<feature type="transmembrane region" description="Helical" evidence="7">
    <location>
        <begin position="327"/>
        <end position="350"/>
    </location>
</feature>
<evidence type="ECO:0000256" key="6">
    <source>
        <dbReference type="ARBA" id="ARBA00023136"/>
    </source>
</evidence>
<evidence type="ECO:0000313" key="8">
    <source>
        <dbReference type="EMBL" id="QCD35879.1"/>
    </source>
</evidence>
<dbReference type="Pfam" id="PF01554">
    <property type="entry name" value="MatE"/>
    <property type="match status" value="2"/>
</dbReference>
<keyword evidence="4 7" id="KW-0812">Transmembrane</keyword>
<keyword evidence="6 7" id="KW-0472">Membrane</keyword>
<protein>
    <submittedName>
        <fullName evidence="8">MATE family efflux transporter</fullName>
    </submittedName>
</protein>
<dbReference type="AlphaFoldDB" id="A0A4P7VQ20"/>
<accession>A0A4P7VQ20</accession>
<dbReference type="InterPro" id="IPR047135">
    <property type="entry name" value="YsiQ"/>
</dbReference>
<dbReference type="PANTHER" id="PTHR42925:SF1">
    <property type="entry name" value="VIRULENCE FACTOR MVIN"/>
    <property type="match status" value="1"/>
</dbReference>
<sequence length="462" mass="50355">MNPLSILSSKGRQPSSSLKRQLVSLTVPIFIETLLIMTLGAVDTVMLSRHSDESVAAVGVVNQIVMLCFLVFEVINLGTSVLVSQYLGARLNDRVGKVVGVSLLVNLAIGLLISSILYFKASAILRLMGLDDVLLSEGVGYMRIVGAFAFFQALSLTASAALRASNRAIYPMLVVGLVNLLNIFGNYVLIFGRFGAPALGVEGAAISTAASRAIAMVILNVILFHTVLTRFPWEIFRRFPTRELSNLLKIGLPSAGEQFSYSSAQIIMTFFINMLGIEVLAARTYVVNIVMFGYLFCIAISQGGAITIGHLVGKAKLRGAFIVGKYVLRWALIITVSLSLAIAVSGRWILSLLTDNPTIISIGATLLWLDVLVEIGRPVNIFATNALRATGDVNYPFYVGLVAMWSLQVFGGYMLGIYFGLGIYALWLMIASDEITRGIIFIRRWWSMKWADKSFVNKSIPS</sequence>
<evidence type="ECO:0000256" key="3">
    <source>
        <dbReference type="ARBA" id="ARBA00022475"/>
    </source>
</evidence>
<feature type="transmembrane region" description="Helical" evidence="7">
    <location>
        <begin position="139"/>
        <end position="162"/>
    </location>
</feature>
<name>A0A4P7VQ20_9BACT</name>
<dbReference type="KEGG" id="mgod:E7746_08305"/>
<dbReference type="InterPro" id="IPR002528">
    <property type="entry name" value="MATE_fam"/>
</dbReference>
<dbReference type="GO" id="GO:0005886">
    <property type="term" value="C:plasma membrane"/>
    <property type="evidence" value="ECO:0007669"/>
    <property type="project" value="UniProtKB-SubCell"/>
</dbReference>
<keyword evidence="3" id="KW-1003">Cell membrane</keyword>
<feature type="transmembrane region" description="Helical" evidence="7">
    <location>
        <begin position="21"/>
        <end position="42"/>
    </location>
</feature>
<comment type="subcellular location">
    <subcellularLocation>
        <location evidence="1">Cell membrane</location>
        <topology evidence="1">Multi-pass membrane protein</topology>
    </subcellularLocation>
</comment>
<dbReference type="InterPro" id="IPR048279">
    <property type="entry name" value="MdtK-like"/>
</dbReference>
<keyword evidence="9" id="KW-1185">Reference proteome</keyword>
<feature type="transmembrane region" description="Helical" evidence="7">
    <location>
        <begin position="209"/>
        <end position="228"/>
    </location>
</feature>
<keyword evidence="2" id="KW-0813">Transport</keyword>
<evidence type="ECO:0000256" key="2">
    <source>
        <dbReference type="ARBA" id="ARBA00022448"/>
    </source>
</evidence>